<dbReference type="EMBL" id="AP035768">
    <property type="protein sequence ID" value="BFO14593.1"/>
    <property type="molecule type" value="Genomic_DNA"/>
</dbReference>
<evidence type="ECO:0000256" key="3">
    <source>
        <dbReference type="ARBA" id="ARBA00022475"/>
    </source>
</evidence>
<comment type="similarity">
    <text evidence="2">Belongs to the resistance-nodulation-cell division (RND) (TC 2.A.6) family. MmpL subfamily.</text>
</comment>
<organism evidence="10">
    <name type="scientific">Streptomyces haneummycinicus</name>
    <dbReference type="NCBI Taxonomy" id="3074435"/>
    <lineage>
        <taxon>Bacteria</taxon>
        <taxon>Bacillati</taxon>
        <taxon>Actinomycetota</taxon>
        <taxon>Actinomycetes</taxon>
        <taxon>Kitasatosporales</taxon>
        <taxon>Streptomycetaceae</taxon>
        <taxon>Streptomyces</taxon>
    </lineage>
</organism>
<feature type="compositionally biased region" description="Low complexity" evidence="7">
    <location>
        <begin position="185"/>
        <end position="201"/>
    </location>
</feature>
<keyword evidence="5 8" id="KW-1133">Transmembrane helix</keyword>
<feature type="compositionally biased region" description="Polar residues" evidence="7">
    <location>
        <begin position="229"/>
        <end position="238"/>
    </location>
</feature>
<feature type="transmembrane region" description="Helical" evidence="8">
    <location>
        <begin position="71"/>
        <end position="90"/>
    </location>
</feature>
<feature type="compositionally biased region" description="Low complexity" evidence="7">
    <location>
        <begin position="249"/>
        <end position="264"/>
    </location>
</feature>
<feature type="domain" description="SSD" evidence="9">
    <location>
        <begin position="20"/>
        <end position="169"/>
    </location>
</feature>
<evidence type="ECO:0000256" key="4">
    <source>
        <dbReference type="ARBA" id="ARBA00022692"/>
    </source>
</evidence>
<dbReference type="InterPro" id="IPR001036">
    <property type="entry name" value="Acrflvin-R"/>
</dbReference>
<feature type="region of interest" description="Disordered" evidence="7">
    <location>
        <begin position="185"/>
        <end position="288"/>
    </location>
</feature>
<feature type="transmembrane region" description="Helical" evidence="8">
    <location>
        <begin position="20"/>
        <end position="40"/>
    </location>
</feature>
<keyword evidence="3" id="KW-1003">Cell membrane</keyword>
<evidence type="ECO:0000256" key="7">
    <source>
        <dbReference type="SAM" id="MobiDB-lite"/>
    </source>
</evidence>
<dbReference type="GO" id="GO:0022857">
    <property type="term" value="F:transmembrane transporter activity"/>
    <property type="evidence" value="ECO:0007669"/>
    <property type="project" value="InterPro"/>
</dbReference>
<reference evidence="10" key="1">
    <citation type="submission" date="2024-06" db="EMBL/GenBank/DDBJ databases">
        <authorList>
            <consortium name="consrtm"/>
            <person name="Uemura M."/>
            <person name="Terahara T."/>
        </authorList>
    </citation>
    <scope>NUCLEOTIDE SEQUENCE</scope>
    <source>
        <strain evidence="10">KM77-8</strain>
    </source>
</reference>
<keyword evidence="6 8" id="KW-0472">Membrane</keyword>
<dbReference type="PANTHER" id="PTHR33406">
    <property type="entry name" value="MEMBRANE PROTEIN MJ1562-RELATED"/>
    <property type="match status" value="1"/>
</dbReference>
<reference evidence="10" key="2">
    <citation type="submission" date="2024-07" db="EMBL/GenBank/DDBJ databases">
        <title>Streptomyces haneummycinica sp. nov., a new antibiotic-producing actinobacterium isolated from marine sediment.</title>
        <authorList>
            <person name="Uemura M."/>
            <person name="Hamada M."/>
            <person name="Hirano S."/>
            <person name="Kobayashi K."/>
            <person name="Ohshiro T."/>
            <person name="Kobayashi T."/>
            <person name="Terahara T."/>
        </authorList>
    </citation>
    <scope>NUCLEOTIDE SEQUENCE</scope>
    <source>
        <strain evidence="10">KM77-8</strain>
    </source>
</reference>
<dbReference type="PANTHER" id="PTHR33406:SF11">
    <property type="entry name" value="MEMBRANE PROTEIN SCO6666-RELATED"/>
    <property type="match status" value="1"/>
</dbReference>
<feature type="transmembrane region" description="Helical" evidence="8">
    <location>
        <begin position="111"/>
        <end position="138"/>
    </location>
</feature>
<evidence type="ECO:0000256" key="8">
    <source>
        <dbReference type="SAM" id="Phobius"/>
    </source>
</evidence>
<feature type="compositionally biased region" description="Low complexity" evidence="7">
    <location>
        <begin position="275"/>
        <end position="288"/>
    </location>
</feature>
<dbReference type="GO" id="GO:0005886">
    <property type="term" value="C:plasma membrane"/>
    <property type="evidence" value="ECO:0007669"/>
    <property type="project" value="UniProtKB-SubCell"/>
</dbReference>
<dbReference type="PRINTS" id="PR00702">
    <property type="entry name" value="ACRIFLAVINRP"/>
</dbReference>
<evidence type="ECO:0000256" key="1">
    <source>
        <dbReference type="ARBA" id="ARBA00004651"/>
    </source>
</evidence>
<feature type="transmembrane region" description="Helical" evidence="8">
    <location>
        <begin position="47"/>
        <end position="65"/>
    </location>
</feature>
<evidence type="ECO:0000256" key="2">
    <source>
        <dbReference type="ARBA" id="ARBA00010157"/>
    </source>
</evidence>
<comment type="subcellular location">
    <subcellularLocation>
        <location evidence="1">Cell membrane</location>
        <topology evidence="1">Multi-pass membrane protein</topology>
    </subcellularLocation>
</comment>
<accession>A0AAT9HBA9</accession>
<sequence length="288" mass="27674">MEIGGSALESEVALGGTTEIIGVLVAAVVLVLTLGSLVAAGLPLLTAFVGVAIGFSLIAALAGPLGLTSTVSILALMLGLAVGIDYALFITSRFRDERALGREPEEAAGRAVGTAGSAVVFAGATVFIALVGLGVVGIPELTRMGLAGAGAVAIAVLVALTLVPALFGVFGRRVLSRAARRAEGAAARSAGGARARTVGGRPYDVPSGRVGPPAALAASTGPADPAGSTVPTGTSVTAGTPEPAAAEVPTGAARSAGSAAPAGTNTPSLQPGRKPSAPAGPASCCAAR</sequence>
<evidence type="ECO:0000313" key="10">
    <source>
        <dbReference type="EMBL" id="BFO14593.1"/>
    </source>
</evidence>
<protein>
    <recommendedName>
        <fullName evidence="9">SSD domain-containing protein</fullName>
    </recommendedName>
</protein>
<dbReference type="InterPro" id="IPR050545">
    <property type="entry name" value="Mycobact_MmpL"/>
</dbReference>
<feature type="transmembrane region" description="Helical" evidence="8">
    <location>
        <begin position="144"/>
        <end position="171"/>
    </location>
</feature>
<dbReference type="Pfam" id="PF03176">
    <property type="entry name" value="MMPL"/>
    <property type="match status" value="1"/>
</dbReference>
<dbReference type="AlphaFoldDB" id="A0AAT9HBA9"/>
<dbReference type="InterPro" id="IPR004869">
    <property type="entry name" value="MMPL_dom"/>
</dbReference>
<evidence type="ECO:0000259" key="9">
    <source>
        <dbReference type="PROSITE" id="PS50156"/>
    </source>
</evidence>
<name>A0AAT9HBA9_9ACTN</name>
<keyword evidence="4 8" id="KW-0812">Transmembrane</keyword>
<dbReference type="Gene3D" id="1.20.1640.10">
    <property type="entry name" value="Multidrug efflux transporter AcrB transmembrane domain"/>
    <property type="match status" value="1"/>
</dbReference>
<proteinExistence type="inferred from homology"/>
<gene>
    <name evidence="10" type="ORF">SHKM778_09810</name>
</gene>
<evidence type="ECO:0000256" key="5">
    <source>
        <dbReference type="ARBA" id="ARBA00022989"/>
    </source>
</evidence>
<evidence type="ECO:0000256" key="6">
    <source>
        <dbReference type="ARBA" id="ARBA00023136"/>
    </source>
</evidence>
<dbReference type="InterPro" id="IPR000731">
    <property type="entry name" value="SSD"/>
</dbReference>
<dbReference type="PROSITE" id="PS50156">
    <property type="entry name" value="SSD"/>
    <property type="match status" value="1"/>
</dbReference>
<dbReference type="SUPFAM" id="SSF82866">
    <property type="entry name" value="Multidrug efflux transporter AcrB transmembrane domain"/>
    <property type="match status" value="1"/>
</dbReference>